<dbReference type="PANTHER" id="PTHR30283">
    <property type="entry name" value="PEROXIDE STRESS RESPONSE PROTEIN YAAA"/>
    <property type="match status" value="1"/>
</dbReference>
<accession>A0A919JG34</accession>
<dbReference type="Pfam" id="PF03883">
    <property type="entry name" value="H2O2_YaaD"/>
    <property type="match status" value="1"/>
</dbReference>
<organism evidence="1 2">
    <name type="scientific">Actinoplanes nipponensis</name>
    <dbReference type="NCBI Taxonomy" id="135950"/>
    <lineage>
        <taxon>Bacteria</taxon>
        <taxon>Bacillati</taxon>
        <taxon>Actinomycetota</taxon>
        <taxon>Actinomycetes</taxon>
        <taxon>Micromonosporales</taxon>
        <taxon>Micromonosporaceae</taxon>
        <taxon>Actinoplanes</taxon>
    </lineage>
</organism>
<dbReference type="NCBIfam" id="NF002545">
    <property type="entry name" value="PRK02101.2-3"/>
    <property type="match status" value="1"/>
</dbReference>
<comment type="caution">
    <text evidence="1">The sequence shown here is derived from an EMBL/GenBank/DDBJ whole genome shotgun (WGS) entry which is preliminary data.</text>
</comment>
<name>A0A919JG34_9ACTN</name>
<evidence type="ECO:0000313" key="1">
    <source>
        <dbReference type="EMBL" id="GIE48556.1"/>
    </source>
</evidence>
<dbReference type="GO" id="GO:0033194">
    <property type="term" value="P:response to hydroperoxide"/>
    <property type="evidence" value="ECO:0007669"/>
    <property type="project" value="TreeGrafter"/>
</dbReference>
<dbReference type="Proteomes" id="UP000647172">
    <property type="component" value="Unassembled WGS sequence"/>
</dbReference>
<proteinExistence type="predicted"/>
<dbReference type="PANTHER" id="PTHR30283:SF4">
    <property type="entry name" value="PEROXIDE STRESS RESISTANCE PROTEIN YAAA"/>
    <property type="match status" value="1"/>
</dbReference>
<sequence length="268" mass="28223">MLILLPPSEGKSAPAAGEPADPAQLWLPRLAPARRRVLSRLVALCRRTSARGVADSLAVLGLSPAQQGEVARNAALATAPAAPAAEVYTGVLYEALDAAGLAPGARAWLDERAVVFSGLWGVLRLTDRIPAYRCSVGVSLPVLGGLTPYWKKALGPALDRAAADGPVLDLRSGAYAAMWTPSGALAGRTATVRVLHERMVGGEPRRSVVSHFNKATKGRLVRSLAEAGARPASVDELLAALRELKYTVEERPVAAGRPRQVDVVVREL</sequence>
<dbReference type="RefSeq" id="WP_203767215.1">
    <property type="nucleotide sequence ID" value="NZ_BAAAYJ010000114.1"/>
</dbReference>
<keyword evidence="2" id="KW-1185">Reference proteome</keyword>
<dbReference type="EMBL" id="BOMQ01000026">
    <property type="protein sequence ID" value="GIE48556.1"/>
    <property type="molecule type" value="Genomic_DNA"/>
</dbReference>
<dbReference type="GO" id="GO:0005829">
    <property type="term" value="C:cytosol"/>
    <property type="evidence" value="ECO:0007669"/>
    <property type="project" value="TreeGrafter"/>
</dbReference>
<protein>
    <submittedName>
        <fullName evidence="1">UPF0246 protein</fullName>
    </submittedName>
</protein>
<dbReference type="InterPro" id="IPR005583">
    <property type="entry name" value="YaaA"/>
</dbReference>
<dbReference type="AlphaFoldDB" id="A0A919JG34"/>
<gene>
    <name evidence="1" type="ORF">Ani05nite_20900</name>
</gene>
<reference evidence="1" key="1">
    <citation type="submission" date="2021-01" db="EMBL/GenBank/DDBJ databases">
        <title>Whole genome shotgun sequence of Actinoplanes nipponensis NBRC 14063.</title>
        <authorList>
            <person name="Komaki H."/>
            <person name="Tamura T."/>
        </authorList>
    </citation>
    <scope>NUCLEOTIDE SEQUENCE</scope>
    <source>
        <strain evidence="1">NBRC 14063</strain>
    </source>
</reference>
<evidence type="ECO:0000313" key="2">
    <source>
        <dbReference type="Proteomes" id="UP000647172"/>
    </source>
</evidence>